<accession>A0A0B6VL34</accession>
<evidence type="ECO:0000313" key="1">
    <source>
        <dbReference type="EMBL" id="BAQ22787.1"/>
    </source>
</evidence>
<dbReference type="EMBL" id="AP014714">
    <property type="protein sequence ID" value="BAQ22787.1"/>
    <property type="molecule type" value="Genomic_DNA"/>
</dbReference>
<reference evidence="1 2" key="1">
    <citation type="submission" date="2015-02" db="EMBL/GenBank/DDBJ databases">
        <title>Complete genome sequences of Edwardsiella bacteriophages, PEi20 and PEi26.</title>
        <authorList>
            <person name="Yasuike M."/>
            <person name="Nishiki I."/>
            <person name="Iwasaki Y."/>
            <person name="Nakamura Y."/>
            <person name="Fujiwara A."/>
            <person name="Hassan E.S."/>
            <person name="Mahmoud M.M."/>
            <person name="Kawato Y."/>
            <person name="Nagai S."/>
            <person name="Kobayashi T."/>
            <person name="Ototake M."/>
            <person name="Nakai T."/>
        </authorList>
    </citation>
    <scope>NUCLEOTIDE SEQUENCE [LARGE SCALE GENOMIC DNA]</scope>
</reference>
<organism evidence="1 2">
    <name type="scientific">Edwardsiella phage PEi20</name>
    <dbReference type="NCBI Taxonomy" id="1608310"/>
    <lineage>
        <taxon>Viruses</taxon>
        <taxon>Duplodnaviria</taxon>
        <taxon>Heunggongvirae</taxon>
        <taxon>Uroviricota</taxon>
        <taxon>Caudoviricetes</taxon>
        <taxon>Pantevenvirales</taxon>
        <taxon>Straboviridae</taxon>
        <taxon>Tevenvirinae</taxon>
        <taxon>Kanagawavirus</taxon>
        <taxon>Kanagawavirus pei20</taxon>
    </lineage>
</organism>
<keyword evidence="2" id="KW-1185">Reference proteome</keyword>
<evidence type="ECO:0000313" key="2">
    <source>
        <dbReference type="Proteomes" id="UP000204657"/>
    </source>
</evidence>
<sequence length="96" mass="11184">MKLRIVDGYLEVDGLDGTTCIALSHVAHSIYGTDYIRRAVAVYHRQQPDPFTWPDMSWDPIRCLWTKIISVDSPEFKMYELDAFIQMCRRNQNVSS</sequence>
<proteinExistence type="predicted"/>
<protein>
    <submittedName>
        <fullName evidence="1">Uncharacterized protein</fullName>
    </submittedName>
</protein>
<dbReference type="Proteomes" id="UP000204657">
    <property type="component" value="Segment"/>
</dbReference>
<dbReference type="RefSeq" id="YP_009190295.1">
    <property type="nucleotide sequence ID" value="NC_028683.1"/>
</dbReference>
<dbReference type="GeneID" id="26519236"/>
<name>A0A0B6VL34_9CAUD</name>
<dbReference type="KEGG" id="vg:26519236"/>